<evidence type="ECO:0000313" key="4">
    <source>
        <dbReference type="Proteomes" id="UP000051530"/>
    </source>
</evidence>
<feature type="region of interest" description="Disordered" evidence="1">
    <location>
        <begin position="105"/>
        <end position="144"/>
    </location>
</feature>
<protein>
    <recommendedName>
        <fullName evidence="2">Zinc-ribbon 15 domain-containing protein</fullName>
    </recommendedName>
</protein>
<proteinExistence type="predicted"/>
<name>A0A0R0M1A8_9MICR</name>
<dbReference type="Pfam" id="PF17032">
    <property type="entry name" value="Zn_ribbon_15"/>
    <property type="match status" value="1"/>
</dbReference>
<feature type="domain" description="Zinc-ribbon 15" evidence="2">
    <location>
        <begin position="23"/>
        <end position="95"/>
    </location>
</feature>
<dbReference type="InterPro" id="IPR031493">
    <property type="entry name" value="Zinc_ribbon_15"/>
</dbReference>
<dbReference type="Proteomes" id="UP000051530">
    <property type="component" value="Unassembled WGS sequence"/>
</dbReference>
<comment type="caution">
    <text evidence="3">The sequence shown here is derived from an EMBL/GenBank/DDBJ whole genome shotgun (WGS) entry which is preliminary data.</text>
</comment>
<dbReference type="EMBL" id="LGUB01000845">
    <property type="protein sequence ID" value="KRH92544.1"/>
    <property type="molecule type" value="Genomic_DNA"/>
</dbReference>
<keyword evidence="4" id="KW-1185">Reference proteome</keyword>
<sequence>MCNFMICGTYKKKHVVQQNDQRIFCPYCCCNTNTVRLKDRTCCTFFFIPIIKCYDSEIYTGCSNCQCKLSSSSVRSCIRCSNVIFTSYEYCGRCGTKVMNNEGDGQPMIARESQNVTTDDQHISKEETNTNHSERNEIDDRVQQ</sequence>
<evidence type="ECO:0000256" key="1">
    <source>
        <dbReference type="SAM" id="MobiDB-lite"/>
    </source>
</evidence>
<feature type="compositionally biased region" description="Basic and acidic residues" evidence="1">
    <location>
        <begin position="119"/>
        <end position="144"/>
    </location>
</feature>
<reference evidence="3 4" key="1">
    <citation type="submission" date="2015-07" db="EMBL/GenBank/DDBJ databases">
        <title>The genome of Pseudoloma neurophilia, a relevant intracellular parasite of the zebrafish.</title>
        <authorList>
            <person name="Ndikumana S."/>
            <person name="Pelin A."/>
            <person name="Sanders J."/>
            <person name="Corradi N."/>
        </authorList>
    </citation>
    <scope>NUCLEOTIDE SEQUENCE [LARGE SCALE GENOMIC DNA]</scope>
    <source>
        <strain evidence="3 4">MK1</strain>
    </source>
</reference>
<accession>A0A0R0M1A8</accession>
<evidence type="ECO:0000259" key="2">
    <source>
        <dbReference type="Pfam" id="PF17032"/>
    </source>
</evidence>
<evidence type="ECO:0000313" key="3">
    <source>
        <dbReference type="EMBL" id="KRH92544.1"/>
    </source>
</evidence>
<organism evidence="3 4">
    <name type="scientific">Pseudoloma neurophilia</name>
    <dbReference type="NCBI Taxonomy" id="146866"/>
    <lineage>
        <taxon>Eukaryota</taxon>
        <taxon>Fungi</taxon>
        <taxon>Fungi incertae sedis</taxon>
        <taxon>Microsporidia</taxon>
        <taxon>Pseudoloma</taxon>
    </lineage>
</organism>
<dbReference type="AlphaFoldDB" id="A0A0R0M1A8"/>
<gene>
    <name evidence="3" type="ORF">M153_4698000596</name>
</gene>
<dbReference type="VEuPathDB" id="MicrosporidiaDB:M153_4698000596"/>